<evidence type="ECO:0000259" key="2">
    <source>
        <dbReference type="Pfam" id="PF13511"/>
    </source>
</evidence>
<reference evidence="3" key="1">
    <citation type="submission" date="2019-02" db="EMBL/GenBank/DDBJ databases">
        <authorList>
            <person name="Li S.-H."/>
        </authorList>
    </citation>
    <scope>NUCLEOTIDE SEQUENCE</scope>
    <source>
        <strain evidence="3">IMCC14734</strain>
    </source>
</reference>
<dbReference type="EMBL" id="SHNN01000001">
    <property type="protein sequence ID" value="MCX2979828.1"/>
    <property type="molecule type" value="Genomic_DNA"/>
</dbReference>
<dbReference type="InterPro" id="IPR025392">
    <property type="entry name" value="DUF4124"/>
</dbReference>
<organism evidence="3 4">
    <name type="scientific">Candidatus Litorirhabdus singularis</name>
    <dbReference type="NCBI Taxonomy" id="2518993"/>
    <lineage>
        <taxon>Bacteria</taxon>
        <taxon>Pseudomonadati</taxon>
        <taxon>Pseudomonadota</taxon>
        <taxon>Gammaproteobacteria</taxon>
        <taxon>Cellvibrionales</taxon>
        <taxon>Halieaceae</taxon>
        <taxon>Candidatus Litorirhabdus</taxon>
    </lineage>
</organism>
<name>A0ABT3TC11_9GAMM</name>
<evidence type="ECO:0000313" key="3">
    <source>
        <dbReference type="EMBL" id="MCX2979828.1"/>
    </source>
</evidence>
<dbReference type="Pfam" id="PF13511">
    <property type="entry name" value="DUF4124"/>
    <property type="match status" value="1"/>
</dbReference>
<keyword evidence="4" id="KW-1185">Reference proteome</keyword>
<feature type="signal peptide" evidence="1">
    <location>
        <begin position="1"/>
        <end position="18"/>
    </location>
</feature>
<feature type="domain" description="DUF4124" evidence="2">
    <location>
        <begin position="7"/>
        <end position="55"/>
    </location>
</feature>
<accession>A0ABT3TC11</accession>
<evidence type="ECO:0000313" key="4">
    <source>
        <dbReference type="Proteomes" id="UP001143362"/>
    </source>
</evidence>
<dbReference type="Gene3D" id="2.60.40.10">
    <property type="entry name" value="Immunoglobulins"/>
    <property type="match status" value="1"/>
</dbReference>
<comment type="caution">
    <text evidence="3">The sequence shown here is derived from an EMBL/GenBank/DDBJ whole genome shotgun (WGS) entry which is preliminary data.</text>
</comment>
<dbReference type="Proteomes" id="UP001143362">
    <property type="component" value="Unassembled WGS sequence"/>
</dbReference>
<gene>
    <name evidence="3" type="ORF">EYC98_03000</name>
</gene>
<sequence length="166" mass="17798">MPRLLLLLLLLSPLLATAQVYKHVDQDGNVTFSDIPAPGSEKIDVPVSNTVAAPPVVSRPQEEPADALVSYQVAISSPEPEAVIPRGPGNFSVTVTVSPAPDTSMQLQLFMDGDAYGAPQSQLQWNLTNVPRGTHQVQVAIVDSEGETLAQSDPITVYVRRPSKNF</sequence>
<protein>
    <submittedName>
        <fullName evidence="3">DUF4124 domain-containing protein</fullName>
    </submittedName>
</protein>
<dbReference type="RefSeq" id="WP_279243821.1">
    <property type="nucleotide sequence ID" value="NZ_SHNN01000001.1"/>
</dbReference>
<keyword evidence="1" id="KW-0732">Signal</keyword>
<evidence type="ECO:0000256" key="1">
    <source>
        <dbReference type="SAM" id="SignalP"/>
    </source>
</evidence>
<dbReference type="InterPro" id="IPR013783">
    <property type="entry name" value="Ig-like_fold"/>
</dbReference>
<proteinExistence type="predicted"/>
<feature type="chain" id="PRO_5045485370" evidence="1">
    <location>
        <begin position="19"/>
        <end position="166"/>
    </location>
</feature>